<dbReference type="PANTHER" id="PTHR42928">
    <property type="entry name" value="TRICARBOXYLATE-BINDING PROTEIN"/>
    <property type="match status" value="1"/>
</dbReference>
<dbReference type="PANTHER" id="PTHR42928:SF5">
    <property type="entry name" value="BLR1237 PROTEIN"/>
    <property type="match status" value="1"/>
</dbReference>
<dbReference type="Pfam" id="PF03401">
    <property type="entry name" value="TctC"/>
    <property type="match status" value="1"/>
</dbReference>
<dbReference type="InterPro" id="IPR006311">
    <property type="entry name" value="TAT_signal"/>
</dbReference>
<dbReference type="EMBL" id="BAABFO010000009">
    <property type="protein sequence ID" value="GAA4332487.1"/>
    <property type="molecule type" value="Genomic_DNA"/>
</dbReference>
<feature type="signal peptide" evidence="2">
    <location>
        <begin position="1"/>
        <end position="30"/>
    </location>
</feature>
<reference evidence="4" key="1">
    <citation type="journal article" date="2019" name="Int. J. Syst. Evol. Microbiol.">
        <title>The Global Catalogue of Microorganisms (GCM) 10K type strain sequencing project: providing services to taxonomists for standard genome sequencing and annotation.</title>
        <authorList>
            <consortium name="The Broad Institute Genomics Platform"/>
            <consortium name="The Broad Institute Genome Sequencing Center for Infectious Disease"/>
            <person name="Wu L."/>
            <person name="Ma J."/>
        </authorList>
    </citation>
    <scope>NUCLEOTIDE SEQUENCE [LARGE SCALE GENOMIC DNA]</scope>
    <source>
        <strain evidence="4">JCM 17666</strain>
    </source>
</reference>
<keyword evidence="2" id="KW-0732">Signal</keyword>
<dbReference type="CDD" id="cd13578">
    <property type="entry name" value="PBP2_Bug27"/>
    <property type="match status" value="1"/>
</dbReference>
<dbReference type="InterPro" id="IPR042100">
    <property type="entry name" value="Bug_dom1"/>
</dbReference>
<evidence type="ECO:0000256" key="1">
    <source>
        <dbReference type="ARBA" id="ARBA00006987"/>
    </source>
</evidence>
<dbReference type="InterPro" id="IPR005064">
    <property type="entry name" value="BUG"/>
</dbReference>
<comment type="caution">
    <text evidence="3">The sequence shown here is derived from an EMBL/GenBank/DDBJ whole genome shotgun (WGS) entry which is preliminary data.</text>
</comment>
<dbReference type="Gene3D" id="3.40.190.150">
    <property type="entry name" value="Bordetella uptake gene, domain 1"/>
    <property type="match status" value="1"/>
</dbReference>
<dbReference type="Gene3D" id="3.40.190.10">
    <property type="entry name" value="Periplasmic binding protein-like II"/>
    <property type="match status" value="1"/>
</dbReference>
<organism evidence="3 4">
    <name type="scientific">Pigmentiphaga soli</name>
    <dbReference type="NCBI Taxonomy" id="1007095"/>
    <lineage>
        <taxon>Bacteria</taxon>
        <taxon>Pseudomonadati</taxon>
        <taxon>Pseudomonadota</taxon>
        <taxon>Betaproteobacteria</taxon>
        <taxon>Burkholderiales</taxon>
        <taxon>Alcaligenaceae</taxon>
        <taxon>Pigmentiphaga</taxon>
    </lineage>
</organism>
<dbReference type="PROSITE" id="PS51318">
    <property type="entry name" value="TAT"/>
    <property type="match status" value="1"/>
</dbReference>
<dbReference type="Proteomes" id="UP001501671">
    <property type="component" value="Unassembled WGS sequence"/>
</dbReference>
<protein>
    <submittedName>
        <fullName evidence="3">Tripartite tricarboxylate transporter substrate binding protein</fullName>
    </submittedName>
</protein>
<feature type="chain" id="PRO_5046926421" evidence="2">
    <location>
        <begin position="31"/>
        <end position="341"/>
    </location>
</feature>
<sequence length="341" mass="35406">MTALQHPTRPSRRAAAGRLTAALCAAAALAALPAARAADAAAGYPDKPVRFVLPYPAGGPTDILGRILAQKLSERWGQPVVVVNRGGGGGTIGAAYAAGAPADGYTLFLGGISTLAINPFIQKSISYDPVKDFRPVSIATRQPEILVVAPSFQAQTLKDFIAYARANPGKVNFATSGIATSGHLGGELFNQFMNVKLVHIPYIGAGGALNAVMSGEVQSAFATVLGTVPLIKSGRLRALAITGQTRSPALPDVPTFAEQGFGDYDATAFNGVLVPAGTPEAIVRKINADLVAVLADPEVVQKLSADGTLVRSSSPDEFAALIKAEQAKWEQVIRQGNIRID</sequence>
<evidence type="ECO:0000256" key="2">
    <source>
        <dbReference type="SAM" id="SignalP"/>
    </source>
</evidence>
<keyword evidence="4" id="KW-1185">Reference proteome</keyword>
<dbReference type="SUPFAM" id="SSF53850">
    <property type="entry name" value="Periplasmic binding protein-like II"/>
    <property type="match status" value="1"/>
</dbReference>
<gene>
    <name evidence="3" type="ORF">GCM10023144_22560</name>
</gene>
<name>A0ABP8H057_9BURK</name>
<dbReference type="RefSeq" id="WP_345249393.1">
    <property type="nucleotide sequence ID" value="NZ_BAABFO010000009.1"/>
</dbReference>
<proteinExistence type="inferred from homology"/>
<dbReference type="PIRSF" id="PIRSF017082">
    <property type="entry name" value="YflP"/>
    <property type="match status" value="1"/>
</dbReference>
<accession>A0ABP8H057</accession>
<evidence type="ECO:0000313" key="3">
    <source>
        <dbReference type="EMBL" id="GAA4332487.1"/>
    </source>
</evidence>
<comment type="similarity">
    <text evidence="1">Belongs to the UPF0065 (bug) family.</text>
</comment>
<evidence type="ECO:0000313" key="4">
    <source>
        <dbReference type="Proteomes" id="UP001501671"/>
    </source>
</evidence>